<dbReference type="GO" id="GO:0008168">
    <property type="term" value="F:methyltransferase activity"/>
    <property type="evidence" value="ECO:0007669"/>
    <property type="project" value="UniProtKB-KW"/>
</dbReference>
<feature type="transmembrane region" description="Helical" evidence="7">
    <location>
        <begin position="230"/>
        <end position="251"/>
    </location>
</feature>
<dbReference type="InterPro" id="IPR050882">
    <property type="entry name" value="Prepilin_peptidase/N-MTase"/>
</dbReference>
<evidence type="ECO:0000256" key="7">
    <source>
        <dbReference type="SAM" id="Phobius"/>
    </source>
</evidence>
<protein>
    <submittedName>
        <fullName evidence="10">Leader peptidase (Prepilin peptidase)/N-methyltransferase</fullName>
        <ecNumber evidence="10">2.1.1.-</ecNumber>
        <ecNumber evidence="10">3.4.23.43</ecNumber>
    </submittedName>
</protein>
<accession>A0A841I4H5</accession>
<dbReference type="EC" id="2.1.1.-" evidence="10"/>
<dbReference type="GO" id="GO:0004190">
    <property type="term" value="F:aspartic-type endopeptidase activity"/>
    <property type="evidence" value="ECO:0007669"/>
    <property type="project" value="UniProtKB-EC"/>
</dbReference>
<keyword evidence="11" id="KW-1185">Reference proteome</keyword>
<dbReference type="PANTHER" id="PTHR30487:SF0">
    <property type="entry name" value="PREPILIN LEADER PEPTIDASE_N-METHYLTRANSFERASE-RELATED"/>
    <property type="match status" value="1"/>
</dbReference>
<dbReference type="InterPro" id="IPR000045">
    <property type="entry name" value="Prepilin_IV_endopep_pep"/>
</dbReference>
<evidence type="ECO:0000313" key="11">
    <source>
        <dbReference type="Proteomes" id="UP000569951"/>
    </source>
</evidence>
<evidence type="ECO:0000259" key="8">
    <source>
        <dbReference type="Pfam" id="PF01478"/>
    </source>
</evidence>
<gene>
    <name evidence="10" type="ORF">HNR42_003404</name>
</gene>
<dbReference type="GO" id="GO:0006465">
    <property type="term" value="P:signal peptide processing"/>
    <property type="evidence" value="ECO:0007669"/>
    <property type="project" value="TreeGrafter"/>
</dbReference>
<dbReference type="EMBL" id="JACHHG010000017">
    <property type="protein sequence ID" value="MBB6099944.1"/>
    <property type="molecule type" value="Genomic_DNA"/>
</dbReference>
<dbReference type="RefSeq" id="WP_183988682.1">
    <property type="nucleotide sequence ID" value="NZ_JACHHG010000017.1"/>
</dbReference>
<evidence type="ECO:0000256" key="2">
    <source>
        <dbReference type="ARBA" id="ARBA00005801"/>
    </source>
</evidence>
<keyword evidence="3" id="KW-1003">Cell membrane</keyword>
<keyword evidence="10" id="KW-0489">Methyltransferase</keyword>
<comment type="similarity">
    <text evidence="2">Belongs to the peptidase A24 family.</text>
</comment>
<feature type="transmembrane region" description="Helical" evidence="7">
    <location>
        <begin position="343"/>
        <end position="363"/>
    </location>
</feature>
<evidence type="ECO:0000256" key="3">
    <source>
        <dbReference type="ARBA" id="ARBA00022475"/>
    </source>
</evidence>
<dbReference type="GO" id="GO:0005886">
    <property type="term" value="C:plasma membrane"/>
    <property type="evidence" value="ECO:0007669"/>
    <property type="project" value="UniProtKB-SubCell"/>
</dbReference>
<feature type="transmembrane region" description="Helical" evidence="7">
    <location>
        <begin position="137"/>
        <end position="160"/>
    </location>
</feature>
<evidence type="ECO:0000256" key="6">
    <source>
        <dbReference type="ARBA" id="ARBA00023136"/>
    </source>
</evidence>
<dbReference type="PANTHER" id="PTHR30487">
    <property type="entry name" value="TYPE 4 PREPILIN-LIKE PROTEINS LEADER PEPTIDE-PROCESSING ENZYME"/>
    <property type="match status" value="1"/>
</dbReference>
<feature type="transmembrane region" description="Helical" evidence="7">
    <location>
        <begin position="283"/>
        <end position="305"/>
    </location>
</feature>
<feature type="transmembrane region" description="Helical" evidence="7">
    <location>
        <begin position="166"/>
        <end position="188"/>
    </location>
</feature>
<dbReference type="EC" id="3.4.23.43" evidence="10"/>
<comment type="subcellular location">
    <subcellularLocation>
        <location evidence="1">Cell membrane</location>
        <topology evidence="1">Multi-pass membrane protein</topology>
    </subcellularLocation>
</comment>
<feature type="transmembrane region" description="Helical" evidence="7">
    <location>
        <begin position="82"/>
        <end position="100"/>
    </location>
</feature>
<keyword evidence="5 7" id="KW-1133">Transmembrane helix</keyword>
<dbReference type="Pfam" id="PF06750">
    <property type="entry name" value="A24_N_bact"/>
    <property type="match status" value="1"/>
</dbReference>
<evidence type="ECO:0000256" key="4">
    <source>
        <dbReference type="ARBA" id="ARBA00022692"/>
    </source>
</evidence>
<evidence type="ECO:0000256" key="5">
    <source>
        <dbReference type="ARBA" id="ARBA00022989"/>
    </source>
</evidence>
<dbReference type="Pfam" id="PF01478">
    <property type="entry name" value="Peptidase_A24"/>
    <property type="match status" value="2"/>
</dbReference>
<feature type="transmembrane region" description="Helical" evidence="7">
    <location>
        <begin position="6"/>
        <end position="30"/>
    </location>
</feature>
<evidence type="ECO:0000313" key="10">
    <source>
        <dbReference type="EMBL" id="MBB6099944.1"/>
    </source>
</evidence>
<dbReference type="GO" id="GO:0032259">
    <property type="term" value="P:methylation"/>
    <property type="evidence" value="ECO:0007669"/>
    <property type="project" value="UniProtKB-KW"/>
</dbReference>
<dbReference type="Gene3D" id="1.20.120.1220">
    <property type="match status" value="2"/>
</dbReference>
<dbReference type="AlphaFoldDB" id="A0A841I4H5"/>
<comment type="caution">
    <text evidence="10">The sequence shown here is derived from an EMBL/GenBank/DDBJ whole genome shotgun (WGS) entry which is preliminary data.</text>
</comment>
<feature type="transmembrane region" description="Helical" evidence="7">
    <location>
        <begin position="106"/>
        <end position="125"/>
    </location>
</feature>
<keyword evidence="6 7" id="KW-0472">Membrane</keyword>
<feature type="transmembrane region" description="Helical" evidence="7">
    <location>
        <begin position="200"/>
        <end position="224"/>
    </location>
</feature>
<sequence>MNPLEYPQWAFVTVAVILGALIGSFSNVLIHRIPRRESVAFPPSHCPHCQHRLGPADLVPVLSWLFLRGRCRYCAHPISPRYPVVELISATGYGLIAAAFPPATAGLGFLGLWVLFTLLLVGSAIDLDIQQLPDELTLPGVLLGLLFAVVNALSGGAAGLPTLEEAVKGALIGAGVLVLIGNYGSWVLRRFREPRFPDHPIGYMQISLAGLVGAWSGGLAGAGASETASLLTAVAVGSAAALVSAGLNVALRRVLRIPDALTLGGLLLSLVLGVYGFGPGLILMLQGGLAAAGAASLIAAFYWWIRGVPDADDSEDYDPIAMGFGDVKLVALIGAFLGWEKLLVALAVAVALGALLGLVVRLLHGQRQIPFGPYLAGGALIALFYGEQIIRAYLGYLG</sequence>
<keyword evidence="4 7" id="KW-0812">Transmembrane</keyword>
<feature type="transmembrane region" description="Helical" evidence="7">
    <location>
        <begin position="317"/>
        <end position="337"/>
    </location>
</feature>
<keyword evidence="10" id="KW-0808">Transferase</keyword>
<dbReference type="Proteomes" id="UP000569951">
    <property type="component" value="Unassembled WGS sequence"/>
</dbReference>
<feature type="domain" description="Prepilin type IV endopeptidase peptidase" evidence="8">
    <location>
        <begin position="113"/>
        <end position="217"/>
    </location>
</feature>
<reference evidence="10 11" key="1">
    <citation type="submission" date="2020-08" db="EMBL/GenBank/DDBJ databases">
        <title>Genomic Encyclopedia of Type Strains, Phase IV (KMG-IV): sequencing the most valuable type-strain genomes for metagenomic binning, comparative biology and taxonomic classification.</title>
        <authorList>
            <person name="Goeker M."/>
        </authorList>
    </citation>
    <scope>NUCLEOTIDE SEQUENCE [LARGE SCALE GENOMIC DNA]</scope>
    <source>
        <strain evidence="10 11">DSM 21458</strain>
    </source>
</reference>
<feature type="domain" description="Prepilin peptidase A24 N-terminal" evidence="9">
    <location>
        <begin position="17"/>
        <end position="99"/>
    </location>
</feature>
<feature type="transmembrane region" description="Helical" evidence="7">
    <location>
        <begin position="375"/>
        <end position="394"/>
    </location>
</feature>
<name>A0A841I4H5_9DEIO</name>
<keyword evidence="10" id="KW-0378">Hydrolase</keyword>
<proteinExistence type="inferred from homology"/>
<dbReference type="InterPro" id="IPR010627">
    <property type="entry name" value="Prepilin_pept_A24_N"/>
</dbReference>
<evidence type="ECO:0000256" key="1">
    <source>
        <dbReference type="ARBA" id="ARBA00004651"/>
    </source>
</evidence>
<organism evidence="10 11">
    <name type="scientific">Deinobacterium chartae</name>
    <dbReference type="NCBI Taxonomy" id="521158"/>
    <lineage>
        <taxon>Bacteria</taxon>
        <taxon>Thermotogati</taxon>
        <taxon>Deinococcota</taxon>
        <taxon>Deinococci</taxon>
        <taxon>Deinococcales</taxon>
        <taxon>Deinococcaceae</taxon>
        <taxon>Deinobacterium</taxon>
    </lineage>
</organism>
<feature type="domain" description="Prepilin type IV endopeptidase peptidase" evidence="8">
    <location>
        <begin position="255"/>
        <end position="358"/>
    </location>
</feature>
<evidence type="ECO:0000259" key="9">
    <source>
        <dbReference type="Pfam" id="PF06750"/>
    </source>
</evidence>
<feature type="transmembrane region" description="Helical" evidence="7">
    <location>
        <begin position="260"/>
        <end position="277"/>
    </location>
</feature>